<gene>
    <name evidence="5" type="ORF">WM40_10755</name>
</gene>
<accession>A0A0F5K0J4</accession>
<evidence type="ECO:0000313" key="6">
    <source>
        <dbReference type="Proteomes" id="UP000033618"/>
    </source>
</evidence>
<dbReference type="Proteomes" id="UP000033618">
    <property type="component" value="Unassembled WGS sequence"/>
</dbReference>
<keyword evidence="3" id="KW-0456">Lyase</keyword>
<organism evidence="5 6">
    <name type="scientific">Robbsia andropogonis</name>
    <dbReference type="NCBI Taxonomy" id="28092"/>
    <lineage>
        <taxon>Bacteria</taxon>
        <taxon>Pseudomonadati</taxon>
        <taxon>Pseudomonadota</taxon>
        <taxon>Betaproteobacteria</taxon>
        <taxon>Burkholderiales</taxon>
        <taxon>Burkholderiaceae</taxon>
        <taxon>Robbsia</taxon>
    </lineage>
</organism>
<evidence type="ECO:0000259" key="4">
    <source>
        <dbReference type="Pfam" id="PF03328"/>
    </source>
</evidence>
<dbReference type="GO" id="GO:0016832">
    <property type="term" value="F:aldehyde-lyase activity"/>
    <property type="evidence" value="ECO:0007669"/>
    <property type="project" value="TreeGrafter"/>
</dbReference>
<comment type="caution">
    <text evidence="5">The sequence shown here is derived from an EMBL/GenBank/DDBJ whole genome shotgun (WGS) entry which is preliminary data.</text>
</comment>
<protein>
    <recommendedName>
        <fullName evidence="4">HpcH/HpaI aldolase/citrate lyase domain-containing protein</fullName>
    </recommendedName>
</protein>
<proteinExistence type="inferred from homology"/>
<comment type="similarity">
    <text evidence="1">Belongs to the HpcH/HpaI aldolase family.</text>
</comment>
<dbReference type="PANTHER" id="PTHR30502">
    <property type="entry name" value="2-KETO-3-DEOXY-L-RHAMNONATE ALDOLASE"/>
    <property type="match status" value="1"/>
</dbReference>
<keyword evidence="2" id="KW-0479">Metal-binding</keyword>
<dbReference type="InterPro" id="IPR015813">
    <property type="entry name" value="Pyrv/PenolPyrv_kinase-like_dom"/>
</dbReference>
<sequence length="256" mass="27269">MMRPISCAWFMLGSAAMVEIGLTAHPDCIVLDRQHGLWERTALEAAVGIARHRVPVVVRVADYTPGAISEALDAGACSVLVPMVETIEQAEAAVRASRYPPVGTRSAGGVRPLLGGTRMMRDDGVWSSVGAMIETRYGVENVEAIAAVSGLGYLFIGTGDLAMSHGDYRDLDQGDRPELQSRVEADCLRVLRAAHAHGKPCGIFTTRLDDAVAKWRAGFDWVVACSDIDAARKGMSQACAAMQDARDATDAAGALR</sequence>
<dbReference type="PANTHER" id="PTHR30502:SF0">
    <property type="entry name" value="PHOSPHOENOLPYRUVATE CARBOXYLASE FAMILY PROTEIN"/>
    <property type="match status" value="1"/>
</dbReference>
<dbReference type="SUPFAM" id="SSF51621">
    <property type="entry name" value="Phosphoenolpyruvate/pyruvate domain"/>
    <property type="match status" value="1"/>
</dbReference>
<dbReference type="EMBL" id="LAQU01000009">
    <property type="protein sequence ID" value="KKB63598.1"/>
    <property type="molecule type" value="Genomic_DNA"/>
</dbReference>
<feature type="domain" description="HpcH/HpaI aldolase/citrate lyase" evidence="4">
    <location>
        <begin position="9"/>
        <end position="211"/>
    </location>
</feature>
<dbReference type="AlphaFoldDB" id="A0A0F5K0J4"/>
<name>A0A0F5K0J4_9BURK</name>
<dbReference type="InterPro" id="IPR050251">
    <property type="entry name" value="HpcH-HpaI_aldolase"/>
</dbReference>
<reference evidence="5 6" key="1">
    <citation type="submission" date="2015-03" db="EMBL/GenBank/DDBJ databases">
        <title>Draft Genome Sequence of Burkholderia andropogonis type strain ICMP2807, isolated from Sorghum bicolor.</title>
        <authorList>
            <person name="Lopes-Santos L."/>
            <person name="Castro D.B."/>
            <person name="Ottoboni L.M."/>
            <person name="Park D."/>
            <person name="Weirc B.S."/>
            <person name="Destefano S.A."/>
        </authorList>
    </citation>
    <scope>NUCLEOTIDE SEQUENCE [LARGE SCALE GENOMIC DNA]</scope>
    <source>
        <strain evidence="5 6">ICMP2807</strain>
    </source>
</reference>
<dbReference type="GO" id="GO:0046872">
    <property type="term" value="F:metal ion binding"/>
    <property type="evidence" value="ECO:0007669"/>
    <property type="project" value="UniProtKB-KW"/>
</dbReference>
<dbReference type="InterPro" id="IPR040442">
    <property type="entry name" value="Pyrv_kinase-like_dom_sf"/>
</dbReference>
<dbReference type="PATRIC" id="fig|28092.6.peg.2535"/>
<dbReference type="STRING" id="28092.WM40_10755"/>
<evidence type="ECO:0000256" key="3">
    <source>
        <dbReference type="ARBA" id="ARBA00023239"/>
    </source>
</evidence>
<evidence type="ECO:0000256" key="1">
    <source>
        <dbReference type="ARBA" id="ARBA00005568"/>
    </source>
</evidence>
<evidence type="ECO:0000313" key="5">
    <source>
        <dbReference type="EMBL" id="KKB63598.1"/>
    </source>
</evidence>
<dbReference type="Gene3D" id="3.20.20.60">
    <property type="entry name" value="Phosphoenolpyruvate-binding domains"/>
    <property type="match status" value="1"/>
</dbReference>
<evidence type="ECO:0000256" key="2">
    <source>
        <dbReference type="ARBA" id="ARBA00022723"/>
    </source>
</evidence>
<dbReference type="GO" id="GO:0005737">
    <property type="term" value="C:cytoplasm"/>
    <property type="evidence" value="ECO:0007669"/>
    <property type="project" value="TreeGrafter"/>
</dbReference>
<dbReference type="Pfam" id="PF03328">
    <property type="entry name" value="HpcH_HpaI"/>
    <property type="match status" value="1"/>
</dbReference>
<dbReference type="InterPro" id="IPR005000">
    <property type="entry name" value="Aldolase/citrate-lyase_domain"/>
</dbReference>
<keyword evidence="6" id="KW-1185">Reference proteome</keyword>